<dbReference type="EMBL" id="CP011117">
    <property type="protein sequence ID" value="AKA83932.1"/>
    <property type="molecule type" value="Genomic_DNA"/>
</dbReference>
<evidence type="ECO:0000313" key="1">
    <source>
        <dbReference type="EMBL" id="AKA83932.1"/>
    </source>
</evidence>
<proteinExistence type="predicted"/>
<name>A0AAU8U082_9PSED</name>
<gene>
    <name evidence="1" type="ORF">VO64_3386</name>
</gene>
<reference evidence="1 2" key="1">
    <citation type="journal article" date="2015" name="Genome Announc.">
        <title>Complete Genome Sequence of Biocontrol Strain Pseudomonas fluorescens LBUM223.</title>
        <authorList>
            <person name="Roquigny R."/>
            <person name="Arseneault T."/>
            <person name="Gadkar V.J."/>
            <person name="Novinscak A."/>
            <person name="Joly D.L."/>
            <person name="Filion M."/>
        </authorList>
    </citation>
    <scope>NUCLEOTIDE SEQUENCE [LARGE SCALE GENOMIC DNA]</scope>
    <source>
        <strain evidence="1 2">LBUM223</strain>
    </source>
</reference>
<evidence type="ECO:0008006" key="3">
    <source>
        <dbReference type="Google" id="ProtNLM"/>
    </source>
</evidence>
<accession>A0AAU8U082</accession>
<sequence>MAVWFIQKRFHGVRQCPIRLLKEIGQIITINQLCPMQCVSPIK</sequence>
<protein>
    <recommendedName>
        <fullName evidence="3">Mobile element protein</fullName>
    </recommendedName>
</protein>
<organism evidence="1 2">
    <name type="scientific">Pseudomonas synxantha</name>
    <dbReference type="NCBI Taxonomy" id="47883"/>
    <lineage>
        <taxon>Bacteria</taxon>
        <taxon>Pseudomonadati</taxon>
        <taxon>Pseudomonadota</taxon>
        <taxon>Gammaproteobacteria</taxon>
        <taxon>Pseudomonadales</taxon>
        <taxon>Pseudomonadaceae</taxon>
        <taxon>Pseudomonas</taxon>
    </lineage>
</organism>
<dbReference type="AlphaFoldDB" id="A0AAU8U082"/>
<dbReference type="Proteomes" id="UP000033099">
    <property type="component" value="Chromosome"/>
</dbReference>
<evidence type="ECO:0000313" key="2">
    <source>
        <dbReference type="Proteomes" id="UP000033099"/>
    </source>
</evidence>
<dbReference type="KEGG" id="pfb:VO64_3386"/>